<comment type="caution">
    <text evidence="4">The sequence shown here is derived from an EMBL/GenBank/DDBJ whole genome shotgun (WGS) entry which is preliminary data.</text>
</comment>
<dbReference type="Proteomes" id="UP000736787">
    <property type="component" value="Unassembled WGS sequence"/>
</dbReference>
<evidence type="ECO:0000313" key="2">
    <source>
        <dbReference type="EMBL" id="KAG2893300.1"/>
    </source>
</evidence>
<dbReference type="EMBL" id="RCMI01000965">
    <property type="protein sequence ID" value="KAG2893300.1"/>
    <property type="molecule type" value="Genomic_DNA"/>
</dbReference>
<dbReference type="OrthoDB" id="129216at2759"/>
<organism evidence="4 5">
    <name type="scientific">Phytophthora cactorum</name>
    <dbReference type="NCBI Taxonomy" id="29920"/>
    <lineage>
        <taxon>Eukaryota</taxon>
        <taxon>Sar</taxon>
        <taxon>Stramenopiles</taxon>
        <taxon>Oomycota</taxon>
        <taxon>Peronosporomycetes</taxon>
        <taxon>Peronosporales</taxon>
        <taxon>Peronosporaceae</taxon>
        <taxon>Phytophthora</taxon>
    </lineage>
</organism>
<accession>A0A329RF49</accession>
<dbReference type="EMBL" id="RCMK01001343">
    <property type="protein sequence ID" value="KAG2896417.1"/>
    <property type="molecule type" value="Genomic_DNA"/>
</dbReference>
<sequence>MTNPAPRKKQKSTSSSAAATRSTSPKSNPIKFFPYLLVDKTPPEVQQDLEKIYRKAFSVKMTVYQRAYPWEGHFLWYDPVAYPDFHLTHWRFWHAWRQSQRPKKKKATIRARNHLISMGIETWGWYAILDWIETPGRRALRWWGGAPGKGSKDAKNFTGTPLTDLTDL</sequence>
<keyword evidence="5" id="KW-1185">Reference proteome</keyword>
<dbReference type="AlphaFoldDB" id="A0A329RF49"/>
<feature type="compositionally biased region" description="Low complexity" evidence="1">
    <location>
        <begin position="12"/>
        <end position="24"/>
    </location>
</feature>
<feature type="region of interest" description="Disordered" evidence="1">
    <location>
        <begin position="1"/>
        <end position="27"/>
    </location>
</feature>
<proteinExistence type="predicted"/>
<feature type="compositionally biased region" description="Basic residues" evidence="1">
    <location>
        <begin position="1"/>
        <end position="11"/>
    </location>
</feature>
<feature type="compositionally biased region" description="Polar residues" evidence="1">
    <location>
        <begin position="157"/>
        <end position="168"/>
    </location>
</feature>
<dbReference type="VEuPathDB" id="FungiDB:PC110_g21682"/>
<dbReference type="Proteomes" id="UP000251314">
    <property type="component" value="Unassembled WGS sequence"/>
</dbReference>
<reference evidence="2" key="2">
    <citation type="submission" date="2018-10" db="EMBL/GenBank/DDBJ databases">
        <title>Effector identification in a new, highly contiguous assembly of the strawberry crown rot pathogen Phytophthora cactorum.</title>
        <authorList>
            <person name="Armitage A.D."/>
            <person name="Nellist C.F."/>
            <person name="Bates H."/>
            <person name="Vickerstaff R.J."/>
            <person name="Harrison R.J."/>
        </authorList>
    </citation>
    <scope>NUCLEOTIDE SEQUENCE</scope>
    <source>
        <strain evidence="2">4032</strain>
        <strain evidence="3">4040</strain>
    </source>
</reference>
<evidence type="ECO:0000313" key="4">
    <source>
        <dbReference type="EMBL" id="RAW21878.1"/>
    </source>
</evidence>
<reference evidence="4 5" key="1">
    <citation type="submission" date="2018-01" db="EMBL/GenBank/DDBJ databases">
        <title>Draft genome of the strawberry crown rot pathogen Phytophthora cactorum.</title>
        <authorList>
            <person name="Armitage A.D."/>
            <person name="Lysoe E."/>
            <person name="Nellist C.F."/>
            <person name="Harrison R.J."/>
            <person name="Brurberg M.B."/>
        </authorList>
    </citation>
    <scope>NUCLEOTIDE SEQUENCE [LARGE SCALE GENOMIC DNA]</scope>
    <source>
        <strain evidence="4 5">10300</strain>
    </source>
</reference>
<name>A0A329RF49_9STRA</name>
<gene>
    <name evidence="4" type="ORF">PC110_g21682</name>
    <name evidence="2" type="ORF">PC115_g18518</name>
    <name evidence="3" type="ORF">PC117_g23014</name>
</gene>
<feature type="region of interest" description="Disordered" evidence="1">
    <location>
        <begin position="147"/>
        <end position="168"/>
    </location>
</feature>
<dbReference type="Proteomes" id="UP000774804">
    <property type="component" value="Unassembled WGS sequence"/>
</dbReference>
<dbReference type="EMBL" id="MJFZ01001520">
    <property type="protein sequence ID" value="RAW21878.1"/>
    <property type="molecule type" value="Genomic_DNA"/>
</dbReference>
<evidence type="ECO:0000313" key="3">
    <source>
        <dbReference type="EMBL" id="KAG2896417.1"/>
    </source>
</evidence>
<protein>
    <submittedName>
        <fullName evidence="4">Uncharacterized protein</fullName>
    </submittedName>
</protein>
<evidence type="ECO:0000256" key="1">
    <source>
        <dbReference type="SAM" id="MobiDB-lite"/>
    </source>
</evidence>
<evidence type="ECO:0000313" key="5">
    <source>
        <dbReference type="Proteomes" id="UP000251314"/>
    </source>
</evidence>